<dbReference type="Proteomes" id="UP001558535">
    <property type="component" value="Unassembled WGS sequence"/>
</dbReference>
<sequence>MTTTLYDIPVNAINGSSTTLRPFEGKVLLIVNVASKCGLTPQYGGLQALYEGKRERGLEVLAFPANNFKGQEPGIDDEIQAFCTGTYGVTFPLFSKISVVGEDQHPLYQVLTEAQPQAIGDGPFRDRLKGHGIEPNAAPDVLWNFEKFLVSREGKVVARFSPNVETNDEALVAAIDAELAKG</sequence>
<dbReference type="PANTHER" id="PTHR11592">
    <property type="entry name" value="GLUTATHIONE PEROXIDASE"/>
    <property type="match status" value="1"/>
</dbReference>
<accession>A0ABV3WLN5</accession>
<dbReference type="PIRSF" id="PIRSF000303">
    <property type="entry name" value="Glutathion_perox"/>
    <property type="match status" value="1"/>
</dbReference>
<dbReference type="CDD" id="cd00340">
    <property type="entry name" value="GSH_Peroxidase"/>
    <property type="match status" value="1"/>
</dbReference>
<comment type="caution">
    <text evidence="5">The sequence shown here is derived from an EMBL/GenBank/DDBJ whole genome shotgun (WGS) entry which is preliminary data.</text>
</comment>
<dbReference type="InterPro" id="IPR036249">
    <property type="entry name" value="Thioredoxin-like_sf"/>
</dbReference>
<dbReference type="PRINTS" id="PR01011">
    <property type="entry name" value="GLUTPROXDASE"/>
</dbReference>
<gene>
    <name evidence="5" type="ORF">AB3X84_29795</name>
</gene>
<comment type="similarity">
    <text evidence="1 4">Belongs to the glutathione peroxidase family.</text>
</comment>
<dbReference type="Gene3D" id="3.40.30.10">
    <property type="entry name" value="Glutaredoxin"/>
    <property type="match status" value="1"/>
</dbReference>
<dbReference type="RefSeq" id="WP_368580930.1">
    <property type="nucleotide sequence ID" value="NZ_JBFPKB010000029.1"/>
</dbReference>
<evidence type="ECO:0000256" key="2">
    <source>
        <dbReference type="ARBA" id="ARBA00022559"/>
    </source>
</evidence>
<evidence type="ECO:0000313" key="6">
    <source>
        <dbReference type="Proteomes" id="UP001558535"/>
    </source>
</evidence>
<keyword evidence="2 4" id="KW-0575">Peroxidase</keyword>
<organism evidence="5 6">
    <name type="scientific">Paraburkholderia phenoliruptrix</name>
    <dbReference type="NCBI Taxonomy" id="252970"/>
    <lineage>
        <taxon>Bacteria</taxon>
        <taxon>Pseudomonadati</taxon>
        <taxon>Pseudomonadota</taxon>
        <taxon>Betaproteobacteria</taxon>
        <taxon>Burkholderiales</taxon>
        <taxon>Burkholderiaceae</taxon>
        <taxon>Paraburkholderia</taxon>
    </lineage>
</organism>
<keyword evidence="6" id="KW-1185">Reference proteome</keyword>
<name>A0ABV3WLN5_9BURK</name>
<proteinExistence type="inferred from homology"/>
<keyword evidence="3 4" id="KW-0560">Oxidoreductase</keyword>
<evidence type="ECO:0000256" key="3">
    <source>
        <dbReference type="ARBA" id="ARBA00023002"/>
    </source>
</evidence>
<protein>
    <recommendedName>
        <fullName evidence="4">Glutathione peroxidase</fullName>
    </recommendedName>
</protein>
<evidence type="ECO:0000256" key="4">
    <source>
        <dbReference type="RuleBase" id="RU000499"/>
    </source>
</evidence>
<evidence type="ECO:0000313" key="5">
    <source>
        <dbReference type="EMBL" id="MEX3754165.1"/>
    </source>
</evidence>
<dbReference type="InterPro" id="IPR000889">
    <property type="entry name" value="Glutathione_peroxidase"/>
</dbReference>
<dbReference type="EMBL" id="JBFPKE010000026">
    <property type="protein sequence ID" value="MEX3754165.1"/>
    <property type="molecule type" value="Genomic_DNA"/>
</dbReference>
<reference evidence="5 6" key="1">
    <citation type="submission" date="2024-07" db="EMBL/GenBank/DDBJ databases">
        <title>A survey of Mimosa microsymbionts across Brazilian biomes reveals a high diversity of Paraburkholderia nodulating endemic species, but also that Cupriavidus is common as a symbiont of widespread species.</title>
        <authorList>
            <person name="Rouws L."/>
            <person name="Barauna A."/>
            <person name="Beukes C."/>
            <person name="Rouws J.R.C."/>
            <person name="De Faria S.M."/>
            <person name="Gross E."/>
            <person name="Bueno Dos Reis Junior F."/>
            <person name="Simon M.F."/>
            <person name="Maluk M."/>
            <person name="Odee D.W."/>
            <person name="Kenicer G."/>
            <person name="Young J.P.W."/>
            <person name="Reis V.M."/>
            <person name="Zilli J."/>
            <person name="James E.K."/>
        </authorList>
    </citation>
    <scope>NUCLEOTIDE SEQUENCE [LARGE SCALE GENOMIC DNA]</scope>
    <source>
        <strain evidence="5 6">BR14375</strain>
    </source>
</reference>
<dbReference type="PANTHER" id="PTHR11592:SF40">
    <property type="entry name" value="THIOREDOXIN_GLUTATHIONE PEROXIDASE BTUE"/>
    <property type="match status" value="1"/>
</dbReference>
<evidence type="ECO:0000256" key="1">
    <source>
        <dbReference type="ARBA" id="ARBA00006926"/>
    </source>
</evidence>
<dbReference type="InterPro" id="IPR029759">
    <property type="entry name" value="GPX_AS"/>
</dbReference>
<dbReference type="PROSITE" id="PS51355">
    <property type="entry name" value="GLUTATHIONE_PEROXID_3"/>
    <property type="match status" value="1"/>
</dbReference>
<dbReference type="PROSITE" id="PS00460">
    <property type="entry name" value="GLUTATHIONE_PEROXID_1"/>
    <property type="match status" value="1"/>
</dbReference>
<dbReference type="SUPFAM" id="SSF52833">
    <property type="entry name" value="Thioredoxin-like"/>
    <property type="match status" value="1"/>
</dbReference>
<dbReference type="Pfam" id="PF00255">
    <property type="entry name" value="GSHPx"/>
    <property type="match status" value="1"/>
</dbReference>
<dbReference type="GO" id="GO:0004601">
    <property type="term" value="F:peroxidase activity"/>
    <property type="evidence" value="ECO:0007669"/>
    <property type="project" value="UniProtKB-KW"/>
</dbReference>